<dbReference type="RefSeq" id="WP_137029929.1">
    <property type="nucleotide sequence ID" value="NZ_SZNK01000001.1"/>
</dbReference>
<dbReference type="InterPro" id="IPR036390">
    <property type="entry name" value="WH_DNA-bd_sf"/>
</dbReference>
<gene>
    <name evidence="1" type="ORF">E8L90_14020</name>
</gene>
<organism evidence="1 2">
    <name type="scientific">Brevibacillus antibioticus</name>
    <dbReference type="NCBI Taxonomy" id="2570228"/>
    <lineage>
        <taxon>Bacteria</taxon>
        <taxon>Bacillati</taxon>
        <taxon>Bacillota</taxon>
        <taxon>Bacilli</taxon>
        <taxon>Bacillales</taxon>
        <taxon>Paenibacillaceae</taxon>
        <taxon>Brevibacillus</taxon>
    </lineage>
</organism>
<dbReference type="AlphaFoldDB" id="A0A4U2Y8E3"/>
<protein>
    <submittedName>
        <fullName evidence="1">Uncharacterized protein</fullName>
    </submittedName>
</protein>
<dbReference type="SUPFAM" id="SSF46785">
    <property type="entry name" value="Winged helix' DNA-binding domain"/>
    <property type="match status" value="1"/>
</dbReference>
<dbReference type="Proteomes" id="UP000307841">
    <property type="component" value="Unassembled WGS sequence"/>
</dbReference>
<reference evidence="1 2" key="1">
    <citation type="submission" date="2019-04" db="EMBL/GenBank/DDBJ databases">
        <title>Whole genome sequencing of Brevibacillus sp. TGS2-1.</title>
        <authorList>
            <person name="Choi A."/>
        </authorList>
    </citation>
    <scope>NUCLEOTIDE SEQUENCE [LARGE SCALE GENOMIC DNA]</scope>
    <source>
        <strain evidence="1 2">TGS2-1</strain>
    </source>
</reference>
<accession>A0A4U2Y8E3</accession>
<dbReference type="EMBL" id="SZNK01000001">
    <property type="protein sequence ID" value="TKI56494.1"/>
    <property type="molecule type" value="Genomic_DNA"/>
</dbReference>
<evidence type="ECO:0000313" key="1">
    <source>
        <dbReference type="EMBL" id="TKI56494.1"/>
    </source>
</evidence>
<comment type="caution">
    <text evidence="1">The sequence shown here is derived from an EMBL/GenBank/DDBJ whole genome shotgun (WGS) entry which is preliminary data.</text>
</comment>
<keyword evidence="2" id="KW-1185">Reference proteome</keyword>
<name>A0A4U2Y8E3_9BACL</name>
<sequence length="219" mass="26018">MFLSEKELVNRLIEHYDKYFTVQEIGAGYGISDLLIIRNKTELIRFMENRNGTYLKHLDDIRVFEYIRKRNGVTLDEMMEKLYISKSKLRYSIVKRLEEIGAVIKKENFYYRGSNFKLFCPNVTAFEAKLEDWKKGLAQAIRYQRFADKSYLALDEKFVHRANQEEFLKYNIGLISVGPRVKEIIKPISQRPLDPIMRYKVAEETISKIHFTCEKLHLT</sequence>
<proteinExistence type="predicted"/>
<dbReference type="OrthoDB" id="2080713at2"/>
<evidence type="ECO:0000313" key="2">
    <source>
        <dbReference type="Proteomes" id="UP000307841"/>
    </source>
</evidence>